<accession>A0A7G6YEE4</accession>
<dbReference type="AlphaFoldDB" id="A0A7G6YEE4"/>
<organism evidence="2 3">
    <name type="scientific">Leifsonia shinshuensis</name>
    <dbReference type="NCBI Taxonomy" id="150026"/>
    <lineage>
        <taxon>Bacteria</taxon>
        <taxon>Bacillati</taxon>
        <taxon>Actinomycetota</taxon>
        <taxon>Actinomycetes</taxon>
        <taxon>Micrococcales</taxon>
        <taxon>Microbacteriaceae</taxon>
        <taxon>Leifsonia</taxon>
    </lineage>
</organism>
<evidence type="ECO:0000313" key="2">
    <source>
        <dbReference type="EMBL" id="QNE36859.1"/>
    </source>
</evidence>
<dbReference type="RefSeq" id="WP_185276286.1">
    <property type="nucleotide sequence ID" value="NZ_CP043641.1"/>
</dbReference>
<name>A0A7G6YEE4_9MICO</name>
<proteinExistence type="predicted"/>
<gene>
    <name evidence="2" type="ORF">F1C12_18220</name>
</gene>
<dbReference type="InterPro" id="IPR012312">
    <property type="entry name" value="Hemerythrin-like"/>
</dbReference>
<dbReference type="Proteomes" id="UP000515511">
    <property type="component" value="Chromosome"/>
</dbReference>
<protein>
    <submittedName>
        <fullName evidence="2">Hemerythrin domain-containing protein</fullName>
    </submittedName>
</protein>
<feature type="domain" description="Hemerythrin-like" evidence="1">
    <location>
        <begin position="24"/>
        <end position="151"/>
    </location>
</feature>
<evidence type="ECO:0000259" key="1">
    <source>
        <dbReference type="Pfam" id="PF01814"/>
    </source>
</evidence>
<sequence length="230" mass="25148">MVTQLPSNGTPPGAVCDTSGMLVIHRVLRRRYAAMPALVGDVATGDLDRAAVVAAHVTEFTEMLHAHHETEDTQLWGVLESRSPACAVHVELMRSQHRAVAALLVRLGSLLPEWGRTADPALRSAAVDVLGEVNTALGIHLVAEESRILPIAAVTMTQREWDAFGDLGRTSVPKARLLVQLGYVLEAIDPSQRAHWMRANLPGPVRGLYAVAGRRQFVNDYRRVFRTEPS</sequence>
<reference evidence="3" key="1">
    <citation type="submission" date="2019-09" db="EMBL/GenBank/DDBJ databases">
        <title>Antimicrobial potential of Antarctic Bacteria.</title>
        <authorList>
            <person name="Benaud N."/>
            <person name="Edwards R.J."/>
            <person name="Ferrari B.C."/>
        </authorList>
    </citation>
    <scope>NUCLEOTIDE SEQUENCE [LARGE SCALE GENOMIC DNA]</scope>
    <source>
        <strain evidence="3">INR9</strain>
    </source>
</reference>
<dbReference type="CDD" id="cd12108">
    <property type="entry name" value="Hr-like"/>
    <property type="match status" value="1"/>
</dbReference>
<dbReference type="Gene3D" id="1.20.120.520">
    <property type="entry name" value="nmb1532 protein domain like"/>
    <property type="match status" value="1"/>
</dbReference>
<evidence type="ECO:0000313" key="3">
    <source>
        <dbReference type="Proteomes" id="UP000515511"/>
    </source>
</evidence>
<dbReference type="EMBL" id="CP043641">
    <property type="protein sequence ID" value="QNE36859.1"/>
    <property type="molecule type" value="Genomic_DNA"/>
</dbReference>
<dbReference type="KEGG" id="lse:F1C12_18220"/>
<dbReference type="Pfam" id="PF01814">
    <property type="entry name" value="Hemerythrin"/>
    <property type="match status" value="1"/>
</dbReference>